<proteinExistence type="predicted"/>
<evidence type="ECO:0000313" key="2">
    <source>
        <dbReference type="EMBL" id="KAF5933796.1"/>
    </source>
</evidence>
<dbReference type="Pfam" id="PF01237">
    <property type="entry name" value="Oxysterol_BP"/>
    <property type="match status" value="1"/>
</dbReference>
<sequence length="277" mass="30255">MPRTACAARKPARTGNTGARAAGRPTRADISGGIGNFLHKKHLGVHLRRTCGEDPVRAAKELCTCGCLAASDSLLCVTYSTPGLLLACFTPVTRLRKGLSGVNLALIFVKLTYVPHCEVPICPSLRCRRPRTSREGNPPPPPVLFIWAHYSSDSKVTETLTHAEGHVSVITKVASARELGLFTTQQLLPAMAKEKAGNSRVTVTLEPNFGAHQFSLTLLELQELDDGEVFQWSSKVTTSICNLILGKVYLNHHGTMHIRGNRQYSCNLKFKEQSILD</sequence>
<evidence type="ECO:0000313" key="3">
    <source>
        <dbReference type="Proteomes" id="UP000593564"/>
    </source>
</evidence>
<dbReference type="GO" id="GO:0032934">
    <property type="term" value="F:sterol binding"/>
    <property type="evidence" value="ECO:0007669"/>
    <property type="project" value="TreeGrafter"/>
</dbReference>
<protein>
    <submittedName>
        <fullName evidence="2">Uncharacterized protein</fullName>
    </submittedName>
</protein>
<organism evidence="2 3">
    <name type="scientific">Camellia sinensis</name>
    <name type="common">Tea plant</name>
    <name type="synonym">Thea sinensis</name>
    <dbReference type="NCBI Taxonomy" id="4442"/>
    <lineage>
        <taxon>Eukaryota</taxon>
        <taxon>Viridiplantae</taxon>
        <taxon>Streptophyta</taxon>
        <taxon>Embryophyta</taxon>
        <taxon>Tracheophyta</taxon>
        <taxon>Spermatophyta</taxon>
        <taxon>Magnoliopsida</taxon>
        <taxon>eudicotyledons</taxon>
        <taxon>Gunneridae</taxon>
        <taxon>Pentapetalae</taxon>
        <taxon>asterids</taxon>
        <taxon>Ericales</taxon>
        <taxon>Theaceae</taxon>
        <taxon>Camellia</taxon>
    </lineage>
</organism>
<evidence type="ECO:0000256" key="1">
    <source>
        <dbReference type="SAM" id="MobiDB-lite"/>
    </source>
</evidence>
<name>A0A7J7G3D3_CAMSI</name>
<dbReference type="PANTHER" id="PTHR10972:SF88">
    <property type="entry name" value="OXYSTEROL-BINDING PROTEIN-RELATED PROTEIN 2B"/>
    <property type="match status" value="1"/>
</dbReference>
<dbReference type="InterPro" id="IPR000648">
    <property type="entry name" value="Oxysterol-bd"/>
</dbReference>
<dbReference type="AlphaFoldDB" id="A0A7J7G3D3"/>
<reference evidence="2 3" key="2">
    <citation type="submission" date="2020-07" db="EMBL/GenBank/DDBJ databases">
        <title>Genome assembly of wild tea tree DASZ reveals pedigree and selection history of tea varieties.</title>
        <authorList>
            <person name="Zhang W."/>
        </authorList>
    </citation>
    <scope>NUCLEOTIDE SEQUENCE [LARGE SCALE GENOMIC DNA]</scope>
    <source>
        <strain evidence="3">cv. G240</strain>
        <tissue evidence="2">Leaf</tissue>
    </source>
</reference>
<comment type="caution">
    <text evidence="2">The sequence shown here is derived from an EMBL/GenBank/DDBJ whole genome shotgun (WGS) entry which is preliminary data.</text>
</comment>
<feature type="region of interest" description="Disordered" evidence="1">
    <location>
        <begin position="1"/>
        <end position="25"/>
    </location>
</feature>
<dbReference type="InterPro" id="IPR037239">
    <property type="entry name" value="OSBP_sf"/>
</dbReference>
<keyword evidence="3" id="KW-1185">Reference proteome</keyword>
<dbReference type="SUPFAM" id="SSF144000">
    <property type="entry name" value="Oxysterol-binding protein-like"/>
    <property type="match status" value="1"/>
</dbReference>
<dbReference type="Gene3D" id="2.40.160.120">
    <property type="match status" value="1"/>
</dbReference>
<dbReference type="EMBL" id="JACBKZ010000014">
    <property type="protein sequence ID" value="KAF5933796.1"/>
    <property type="molecule type" value="Genomic_DNA"/>
</dbReference>
<dbReference type="GO" id="GO:0016020">
    <property type="term" value="C:membrane"/>
    <property type="evidence" value="ECO:0007669"/>
    <property type="project" value="TreeGrafter"/>
</dbReference>
<feature type="compositionally biased region" description="Low complexity" evidence="1">
    <location>
        <begin position="13"/>
        <end position="25"/>
    </location>
</feature>
<accession>A0A7J7G3D3</accession>
<dbReference type="GO" id="GO:0005829">
    <property type="term" value="C:cytosol"/>
    <property type="evidence" value="ECO:0007669"/>
    <property type="project" value="TreeGrafter"/>
</dbReference>
<gene>
    <name evidence="2" type="ORF">HYC85_029967</name>
</gene>
<dbReference type="PANTHER" id="PTHR10972">
    <property type="entry name" value="OXYSTEROL-BINDING PROTEIN-RELATED"/>
    <property type="match status" value="1"/>
</dbReference>
<reference evidence="3" key="1">
    <citation type="journal article" date="2020" name="Nat. Commun.">
        <title>Genome assembly of wild tea tree DASZ reveals pedigree and selection history of tea varieties.</title>
        <authorList>
            <person name="Zhang W."/>
            <person name="Zhang Y."/>
            <person name="Qiu H."/>
            <person name="Guo Y."/>
            <person name="Wan H."/>
            <person name="Zhang X."/>
            <person name="Scossa F."/>
            <person name="Alseekh S."/>
            <person name="Zhang Q."/>
            <person name="Wang P."/>
            <person name="Xu L."/>
            <person name="Schmidt M.H."/>
            <person name="Jia X."/>
            <person name="Li D."/>
            <person name="Zhu A."/>
            <person name="Guo F."/>
            <person name="Chen W."/>
            <person name="Ni D."/>
            <person name="Usadel B."/>
            <person name="Fernie A.R."/>
            <person name="Wen W."/>
        </authorList>
    </citation>
    <scope>NUCLEOTIDE SEQUENCE [LARGE SCALE GENOMIC DNA]</scope>
    <source>
        <strain evidence="3">cv. G240</strain>
    </source>
</reference>
<dbReference type="Proteomes" id="UP000593564">
    <property type="component" value="Unassembled WGS sequence"/>
</dbReference>